<keyword evidence="2" id="KW-1133">Transmembrane helix</keyword>
<evidence type="ECO:0000313" key="4">
    <source>
        <dbReference type="Proteomes" id="UP001295423"/>
    </source>
</evidence>
<evidence type="ECO:0000256" key="2">
    <source>
        <dbReference type="SAM" id="Phobius"/>
    </source>
</evidence>
<feature type="region of interest" description="Disordered" evidence="1">
    <location>
        <begin position="172"/>
        <end position="199"/>
    </location>
</feature>
<protein>
    <submittedName>
        <fullName evidence="3">Uncharacterized protein</fullName>
    </submittedName>
</protein>
<reference evidence="3" key="1">
    <citation type="submission" date="2023-08" db="EMBL/GenBank/DDBJ databases">
        <authorList>
            <person name="Audoor S."/>
            <person name="Bilcke G."/>
        </authorList>
    </citation>
    <scope>NUCLEOTIDE SEQUENCE</scope>
</reference>
<sequence>MPRSSMQRLTIPVPSESSSSNNSNSNNAENTKNQHGVLEASVLSAYDLPRSEAPSHISITIGDIVQDSGPPMRKNRGRNTYRFSGNNNNDNATSSSSNKTTMDDDSGIVRLSAPIPKFFKSNLQVKVVYKNQPSKLLVGDYDLNQLRVWERQWVILTLSDPSKPIPSTAIVTTMDDDDDENESPNSTPTRRQARGGGGDTPPTFRMALHLSAPYRPEISSVLAFSKTWFEMVDKLQEHVEEIWGKLPTLPFDNIYLALPAVPILAILVVSSPILIGVLIAGLPFLLPLMVAIMAMFFSVISGIGFVCASSKGGRAFLKDLLEPVTEPLFHSRSGQSLLYEIGPRPTPVHIAKLLLPSGIWSTLAVSLAIDFIGSASYLLPLVGEAFDLLWAPLQTVLIIALYETEDWGYPSLKYVSFFEEALPFTDIIPTATIGWSLLYLAPLVLGKAGAVTVGQAIMARTNAETRTALTAEPTNVQWA</sequence>
<dbReference type="Proteomes" id="UP001295423">
    <property type="component" value="Unassembled WGS sequence"/>
</dbReference>
<feature type="compositionally biased region" description="Low complexity" evidence="1">
    <location>
        <begin position="15"/>
        <end position="30"/>
    </location>
</feature>
<proteinExistence type="predicted"/>
<feature type="transmembrane region" description="Helical" evidence="2">
    <location>
        <begin position="285"/>
        <end position="308"/>
    </location>
</feature>
<accession>A0AAD2G1N6</accession>
<dbReference type="EMBL" id="CAKOGP040002014">
    <property type="protein sequence ID" value="CAJ1959740.1"/>
    <property type="molecule type" value="Genomic_DNA"/>
</dbReference>
<dbReference type="AlphaFoldDB" id="A0AAD2G1N6"/>
<feature type="transmembrane region" description="Helical" evidence="2">
    <location>
        <begin position="254"/>
        <end position="279"/>
    </location>
</feature>
<feature type="compositionally biased region" description="Low complexity" evidence="1">
    <location>
        <begin position="84"/>
        <end position="98"/>
    </location>
</feature>
<feature type="region of interest" description="Disordered" evidence="1">
    <location>
        <begin position="1"/>
        <end position="34"/>
    </location>
</feature>
<organism evidence="3 4">
    <name type="scientific">Cylindrotheca closterium</name>
    <dbReference type="NCBI Taxonomy" id="2856"/>
    <lineage>
        <taxon>Eukaryota</taxon>
        <taxon>Sar</taxon>
        <taxon>Stramenopiles</taxon>
        <taxon>Ochrophyta</taxon>
        <taxon>Bacillariophyta</taxon>
        <taxon>Bacillariophyceae</taxon>
        <taxon>Bacillariophycidae</taxon>
        <taxon>Bacillariales</taxon>
        <taxon>Bacillariaceae</taxon>
        <taxon>Cylindrotheca</taxon>
    </lineage>
</organism>
<keyword evidence="4" id="KW-1185">Reference proteome</keyword>
<keyword evidence="2" id="KW-0472">Membrane</keyword>
<keyword evidence="2" id="KW-0812">Transmembrane</keyword>
<comment type="caution">
    <text evidence="3">The sequence shown here is derived from an EMBL/GenBank/DDBJ whole genome shotgun (WGS) entry which is preliminary data.</text>
</comment>
<name>A0AAD2G1N6_9STRA</name>
<gene>
    <name evidence="3" type="ORF">CYCCA115_LOCUS18159</name>
</gene>
<evidence type="ECO:0000256" key="1">
    <source>
        <dbReference type="SAM" id="MobiDB-lite"/>
    </source>
</evidence>
<evidence type="ECO:0000313" key="3">
    <source>
        <dbReference type="EMBL" id="CAJ1959740.1"/>
    </source>
</evidence>
<feature type="region of interest" description="Disordered" evidence="1">
    <location>
        <begin position="59"/>
        <end position="105"/>
    </location>
</feature>